<dbReference type="InterPro" id="IPR015433">
    <property type="entry name" value="PI3/4_kinase"/>
</dbReference>
<dbReference type="GO" id="GO:0035005">
    <property type="term" value="F:1-phosphatidylinositol-4-phosphate 3-kinase activity"/>
    <property type="evidence" value="ECO:0007669"/>
    <property type="project" value="UniProtKB-EC"/>
</dbReference>
<dbReference type="Pfam" id="PF00027">
    <property type="entry name" value="cNMP_binding"/>
    <property type="match status" value="2"/>
</dbReference>
<feature type="domain" description="C2" evidence="9">
    <location>
        <begin position="961"/>
        <end position="1110"/>
    </location>
</feature>
<feature type="region of interest" description="Disordered" evidence="8">
    <location>
        <begin position="953"/>
        <end position="974"/>
    </location>
</feature>
<evidence type="ECO:0000256" key="2">
    <source>
        <dbReference type="ARBA" id="ARBA00022741"/>
    </source>
</evidence>
<dbReference type="PROSITE" id="PS51545">
    <property type="entry name" value="PIK_HELICAL"/>
    <property type="match status" value="1"/>
</dbReference>
<dbReference type="GO" id="GO:0032060">
    <property type="term" value="P:bleb assembly"/>
    <property type="evidence" value="ECO:0007669"/>
    <property type="project" value="UniProtKB-ARBA"/>
</dbReference>
<dbReference type="InterPro" id="IPR018488">
    <property type="entry name" value="cNMP-bd_CS"/>
</dbReference>
<accession>A0AB34JDJ2</accession>
<dbReference type="Proteomes" id="UP001515480">
    <property type="component" value="Unassembled WGS sequence"/>
</dbReference>
<dbReference type="InterPro" id="IPR000341">
    <property type="entry name" value="PI3K_Ras-bd_dom"/>
</dbReference>
<dbReference type="Gene3D" id="2.60.40.150">
    <property type="entry name" value="C2 domain"/>
    <property type="match status" value="1"/>
</dbReference>
<dbReference type="InterPro" id="IPR000403">
    <property type="entry name" value="PI3/4_kinase_cat_dom"/>
</dbReference>
<evidence type="ECO:0000256" key="7">
    <source>
        <dbReference type="PROSITE-ProRule" id="PRU00880"/>
    </source>
</evidence>
<dbReference type="FunFam" id="1.10.1070.11:FF:000001">
    <property type="entry name" value="Phosphatidylinositol 4,5-bisphosphate 3-kinase catalytic subunit"/>
    <property type="match status" value="1"/>
</dbReference>
<dbReference type="InterPro" id="IPR014710">
    <property type="entry name" value="RmlC-like_jellyroll"/>
</dbReference>
<organism evidence="15 16">
    <name type="scientific">Prymnesium parvum</name>
    <name type="common">Toxic golden alga</name>
    <dbReference type="NCBI Taxonomy" id="97485"/>
    <lineage>
        <taxon>Eukaryota</taxon>
        <taxon>Haptista</taxon>
        <taxon>Haptophyta</taxon>
        <taxon>Prymnesiophyceae</taxon>
        <taxon>Prymnesiales</taxon>
        <taxon>Prymnesiaceae</taxon>
        <taxon>Prymnesium</taxon>
    </lineage>
</organism>
<dbReference type="GO" id="GO:0016477">
    <property type="term" value="P:cell migration"/>
    <property type="evidence" value="ECO:0007669"/>
    <property type="project" value="TreeGrafter"/>
</dbReference>
<dbReference type="SMART" id="SM00145">
    <property type="entry name" value="PI3Ka"/>
    <property type="match status" value="1"/>
</dbReference>
<dbReference type="SUPFAM" id="SSF49562">
    <property type="entry name" value="C2 domain (Calcium/lipid-binding domain, CaLB)"/>
    <property type="match status" value="1"/>
</dbReference>
<evidence type="ECO:0000256" key="1">
    <source>
        <dbReference type="ARBA" id="ARBA00022679"/>
    </source>
</evidence>
<dbReference type="SUPFAM" id="SSF54236">
    <property type="entry name" value="Ubiquitin-like"/>
    <property type="match status" value="1"/>
</dbReference>
<dbReference type="GO" id="GO:0005737">
    <property type="term" value="C:cytoplasm"/>
    <property type="evidence" value="ECO:0007669"/>
    <property type="project" value="TreeGrafter"/>
</dbReference>
<feature type="compositionally biased region" description="Pro residues" evidence="8">
    <location>
        <begin position="953"/>
        <end position="970"/>
    </location>
</feature>
<dbReference type="InterPro" id="IPR000008">
    <property type="entry name" value="C2_dom"/>
</dbReference>
<feature type="region of interest" description="Disordered" evidence="8">
    <location>
        <begin position="183"/>
        <end position="233"/>
    </location>
</feature>
<dbReference type="GO" id="GO:0048015">
    <property type="term" value="P:phosphatidylinositol-mediated signaling"/>
    <property type="evidence" value="ECO:0007669"/>
    <property type="project" value="TreeGrafter"/>
</dbReference>
<feature type="domain" description="C2 PI3K-type" evidence="14">
    <location>
        <begin position="983"/>
        <end position="1139"/>
    </location>
</feature>
<dbReference type="InterPro" id="IPR029071">
    <property type="entry name" value="Ubiquitin-like_domsf"/>
</dbReference>
<dbReference type="InterPro" id="IPR036940">
    <property type="entry name" value="PI3/4_kinase_cat_sf"/>
</dbReference>
<evidence type="ECO:0000256" key="3">
    <source>
        <dbReference type="ARBA" id="ARBA00022777"/>
    </source>
</evidence>
<proteinExistence type="inferred from homology"/>
<dbReference type="PROSITE" id="PS00915">
    <property type="entry name" value="PI3_4_KINASE_1"/>
    <property type="match status" value="1"/>
</dbReference>
<dbReference type="PROSITE" id="PS51547">
    <property type="entry name" value="C2_PI3K"/>
    <property type="match status" value="1"/>
</dbReference>
<dbReference type="InterPro" id="IPR000595">
    <property type="entry name" value="cNMP-bd_dom"/>
</dbReference>
<dbReference type="PROSITE" id="PS00889">
    <property type="entry name" value="CNMP_BINDING_2"/>
    <property type="match status" value="1"/>
</dbReference>
<dbReference type="FunFam" id="3.30.1010.10:FF:000008">
    <property type="entry name" value="Phosphatidylinositol 4,5-bisphosphate 3-kinase catalytic subunit gamma"/>
    <property type="match status" value="1"/>
</dbReference>
<feature type="compositionally biased region" description="Basic and acidic residues" evidence="8">
    <location>
        <begin position="208"/>
        <end position="221"/>
    </location>
</feature>
<keyword evidence="1" id="KW-0808">Transferase</keyword>
<dbReference type="GO" id="GO:0005524">
    <property type="term" value="F:ATP binding"/>
    <property type="evidence" value="ECO:0007669"/>
    <property type="project" value="UniProtKB-KW"/>
</dbReference>
<keyword evidence="3" id="KW-0418">Kinase</keyword>
<dbReference type="PROSITE" id="PS50004">
    <property type="entry name" value="C2"/>
    <property type="match status" value="1"/>
</dbReference>
<evidence type="ECO:0000256" key="8">
    <source>
        <dbReference type="SAM" id="MobiDB-lite"/>
    </source>
</evidence>
<dbReference type="Pfam" id="PF00613">
    <property type="entry name" value="PI3Ka"/>
    <property type="match status" value="1"/>
</dbReference>
<dbReference type="Gene3D" id="1.25.40.70">
    <property type="entry name" value="Phosphatidylinositol 3-kinase, accessory domain (PIK)"/>
    <property type="match status" value="1"/>
</dbReference>
<evidence type="ECO:0000256" key="6">
    <source>
        <dbReference type="ARBA" id="ARBA00029297"/>
    </source>
</evidence>
<dbReference type="SUPFAM" id="SSF48371">
    <property type="entry name" value="ARM repeat"/>
    <property type="match status" value="1"/>
</dbReference>
<dbReference type="Gene3D" id="3.30.1010.10">
    <property type="entry name" value="Phosphatidylinositol 3-kinase Catalytic Subunit, Chain A, domain 4"/>
    <property type="match status" value="1"/>
</dbReference>
<evidence type="ECO:0000313" key="16">
    <source>
        <dbReference type="Proteomes" id="UP001515480"/>
    </source>
</evidence>
<feature type="domain" description="PI3K-RBD" evidence="13">
    <location>
        <begin position="856"/>
        <end position="947"/>
    </location>
</feature>
<evidence type="ECO:0000259" key="11">
    <source>
        <dbReference type="PROSITE" id="PS50290"/>
    </source>
</evidence>
<dbReference type="GO" id="GO:0005886">
    <property type="term" value="C:plasma membrane"/>
    <property type="evidence" value="ECO:0007669"/>
    <property type="project" value="TreeGrafter"/>
</dbReference>
<dbReference type="CDD" id="cd08380">
    <property type="entry name" value="C2_PI3K_like"/>
    <property type="match status" value="1"/>
</dbReference>
<keyword evidence="2" id="KW-0547">Nucleotide-binding</keyword>
<evidence type="ECO:0008006" key="17">
    <source>
        <dbReference type="Google" id="ProtNLM"/>
    </source>
</evidence>
<dbReference type="PROSITE" id="PS50042">
    <property type="entry name" value="CNMP_BINDING_3"/>
    <property type="match status" value="3"/>
</dbReference>
<gene>
    <name evidence="15" type="ORF">AB1Y20_003170</name>
</gene>
<dbReference type="PROSITE" id="PS00916">
    <property type="entry name" value="PI3_4_KINASE_2"/>
    <property type="match status" value="1"/>
</dbReference>
<dbReference type="InterPro" id="IPR001263">
    <property type="entry name" value="PI3K_accessory_dom"/>
</dbReference>
<dbReference type="Gene3D" id="2.60.120.10">
    <property type="entry name" value="Jelly Rolls"/>
    <property type="match status" value="3"/>
</dbReference>
<dbReference type="InterPro" id="IPR035892">
    <property type="entry name" value="C2_domain_sf"/>
</dbReference>
<dbReference type="InterPro" id="IPR016024">
    <property type="entry name" value="ARM-type_fold"/>
</dbReference>
<evidence type="ECO:0000259" key="14">
    <source>
        <dbReference type="PROSITE" id="PS51547"/>
    </source>
</evidence>
<feature type="domain" description="Cyclic nucleotide-binding" evidence="10">
    <location>
        <begin position="26"/>
        <end position="142"/>
    </location>
</feature>
<protein>
    <recommendedName>
        <fullName evidence="17">Phosphatidylinositol 3-kinase</fullName>
    </recommendedName>
</protein>
<dbReference type="SMART" id="SM00146">
    <property type="entry name" value="PI3Kc"/>
    <property type="match status" value="1"/>
</dbReference>
<feature type="domain" description="PI3K/PI4K catalytic" evidence="11">
    <location>
        <begin position="1400"/>
        <end position="1682"/>
    </location>
</feature>
<name>A0AB34JDJ2_PRYPA</name>
<dbReference type="Gene3D" id="3.10.20.770">
    <property type="match status" value="1"/>
</dbReference>
<dbReference type="PROSITE" id="PS50290">
    <property type="entry name" value="PI3_4_KINASE_3"/>
    <property type="match status" value="1"/>
</dbReference>
<evidence type="ECO:0000259" key="12">
    <source>
        <dbReference type="PROSITE" id="PS51545"/>
    </source>
</evidence>
<feature type="domain" description="Cyclic nucleotide-binding" evidence="10">
    <location>
        <begin position="274"/>
        <end position="388"/>
    </location>
</feature>
<evidence type="ECO:0000256" key="4">
    <source>
        <dbReference type="ARBA" id="ARBA00022840"/>
    </source>
</evidence>
<dbReference type="GO" id="GO:0005942">
    <property type="term" value="C:phosphatidylinositol 3-kinase complex"/>
    <property type="evidence" value="ECO:0007669"/>
    <property type="project" value="TreeGrafter"/>
</dbReference>
<dbReference type="InterPro" id="IPR018490">
    <property type="entry name" value="cNMP-bd_dom_sf"/>
</dbReference>
<dbReference type="Pfam" id="PF00454">
    <property type="entry name" value="PI3_PI4_kinase"/>
    <property type="match status" value="1"/>
</dbReference>
<dbReference type="SMART" id="SM00142">
    <property type="entry name" value="PI3K_C2"/>
    <property type="match status" value="1"/>
</dbReference>
<dbReference type="GO" id="GO:0016303">
    <property type="term" value="F:1-phosphatidylinositol-3-kinase activity"/>
    <property type="evidence" value="ECO:0007669"/>
    <property type="project" value="UniProtKB-EC"/>
</dbReference>
<reference evidence="15 16" key="1">
    <citation type="journal article" date="2024" name="Science">
        <title>Giant polyketide synthase enzymes in the biosynthesis of giant marine polyether toxins.</title>
        <authorList>
            <person name="Fallon T.R."/>
            <person name="Shende V.V."/>
            <person name="Wierzbicki I.H."/>
            <person name="Pendleton A.L."/>
            <person name="Watervoot N.F."/>
            <person name="Auber R.P."/>
            <person name="Gonzalez D.J."/>
            <person name="Wisecaver J.H."/>
            <person name="Moore B.S."/>
        </authorList>
    </citation>
    <scope>NUCLEOTIDE SEQUENCE [LARGE SCALE GENOMIC DNA]</scope>
    <source>
        <strain evidence="15 16">12B1</strain>
    </source>
</reference>
<sequence>MTDGAATISEEQAIRLLQQTQLCSAYFKDFDFKQLIDLAHQLQIIEFQKDDTVFIQGEPATFFGVLLRGSLKPMAGGQQVGAARVVGELLGEMALFEGGTRTASLIANEEGYLAAFQFSQLERLKGTNPELAQKMNYQLAYATLAKKYETKGVALTQLSDAEIQAEINKLLEQQAAQRWDRLAEGESEESLLRRGASKNVVRTSAMKPSRERSSLRNRESSARPTSIASPGRDEERFVGWSTLESEVPLNERLEMVQTLQSMLREGSQDSSSSWMGVLTPEQVRDLAAAMAVVSYAVGETVFVQNETPMCAGLLLTGSVGEIVSGQLLVKKAGMFVGEEALFTGVPRRGHVVGIEDGLLALIAYADVEKLQQRSAQVGNKLVEAMARAVDTETVPEDLSRSMSGSISHDDIKDLMRRQASLGWSRRDLALETICCTAQAKAKTRAEAVRGGPSTEGGPEGPARNVLPSHITAPRALSLLCDCERLGPWLTDQMNLRELAALSKYLAVVQFAPGHVMMRQGQVATFAMLVLEGELEMHVNGRPIRTFGKGVACGYGAMFQGGEREADVIGSTQGFVAVISFSELQLLTSVQHAGAIKLAHLMARCMYAHIREDKLLGVGELSSDLVSVPSISLTSDSLRTIMEEFTARNWLSKSHLLTQPNAESLYLRVKYHQIDTYAPEQAQRQDFTVRVLYPDGSSVMHTFTPQHSVEAALEKASRELSAASLPAQATGGGTIEWVLQVPTTGEVLKASNEPLASAENVQTYLNYRRTPLLRLCTLQDAEEYQANNDSGEDTHVAVVHQILGPAHSWSSESEEVIEFRRSMRQIRPTAQAEYQALLVSRKLPMFRDSAPPMKSLPQKFKVIIYFQAPPNDITKALIASRGQLASELRDSAHVQYTRTLKAATLKSEEMVLKVVGLNEYIDEGEVMDYVYIRKCLKQGKDIYLALVPHPNLDLPPLPPPPPPPPPPPAPSRQPETLNVWDLSPRACLRVRIVSVENLRSFSDLLRKKSSMINWSVYVRVGVYNGGKLLHSVQETPLLTCDDACNPQWCTWVQTELAVCHIPRAARMCFTLYARQLGKKESGDTPLAWVSMQLFNHKDQLVTGSHSQRMWPNGEANPIGCNQENLSNYGSEPPVLFVEFDSYVLPVVIPSQGVDHISKRVKMGPQPNEDELIRIKRIVEQDPLAPIGEAEKKLVWRYKHFILTCAEALPKFLQCVPWEDYRQVEEMHTTLAAWSPLKPTAALELLDAKFADMHIRNYAVSRLEDMTDAELADYVLQLVQVLKYESRHDSALARFLLRRALSCPHQVAHQFFWCLKAEMHVPEVSERFGLYIEEYLRCCGPNRSQVQLQFQVEQQLISAAELVKTLPKSQRIEELRKELRKIDFPPRFQLPLDPRFECSGLKVDKCKCMSSKKVPLWLVFLNADPCGKDLYVMFKCGDDLRQDALTLQIIRIMERTWESEGLDLRLSPYACVATGDEIGFLEIVLNSDTTANITKKYAGGAAGAFSKEPMAMFLRENAATESQYQESVETFGLSLAGYCVATYIMGIGDRHNDNVMLSKQGHLFHIDFGHFLGNFKSKFGIKRERAPFVMTPDFAYVLGDKGSEKFEQFVGHCCQAYSIMRKHSHMLITLFSLMLSTGIPELQKAEDIDWLRECLMVDKPADEADELSDEHFTKLIYTSLATRTTQFNNAVHILAHSK</sequence>
<dbReference type="CDD" id="cd00038">
    <property type="entry name" value="CAP_ED"/>
    <property type="match status" value="3"/>
</dbReference>
<dbReference type="InterPro" id="IPR035448">
    <property type="entry name" value="PI3Kc"/>
</dbReference>
<dbReference type="CDD" id="cd00891">
    <property type="entry name" value="PI3Kc"/>
    <property type="match status" value="1"/>
</dbReference>
<evidence type="ECO:0000259" key="10">
    <source>
        <dbReference type="PROSITE" id="PS50042"/>
    </source>
</evidence>
<dbReference type="Gene3D" id="1.10.1070.11">
    <property type="entry name" value="Phosphatidylinositol 3-/4-kinase, catalytic domain"/>
    <property type="match status" value="1"/>
</dbReference>
<dbReference type="InterPro" id="IPR042236">
    <property type="entry name" value="PI3K_accessory_sf"/>
</dbReference>
<comment type="caution">
    <text evidence="15">The sequence shown here is derived from an EMBL/GenBank/DDBJ whole genome shotgun (WGS) entry which is preliminary data.</text>
</comment>
<keyword evidence="16" id="KW-1185">Reference proteome</keyword>
<keyword evidence="4" id="KW-0067">ATP-binding</keyword>
<dbReference type="InterPro" id="IPR018936">
    <property type="entry name" value="PI3/4_kinase_CS"/>
</dbReference>
<evidence type="ECO:0000259" key="9">
    <source>
        <dbReference type="PROSITE" id="PS50004"/>
    </source>
</evidence>
<comment type="catalytic activity">
    <reaction evidence="6">
        <text>a 1,2-diacyl-sn-glycero-3-phospho-(1D-myo-inositol 4-phosphate) + ATP = a 1,2-diacyl-sn-glycero-3-phospho-(1D-myo-inositol-3,4-bisphosphate) + ADP + H(+)</text>
        <dbReference type="Rhea" id="RHEA:18373"/>
        <dbReference type="ChEBI" id="CHEBI:15378"/>
        <dbReference type="ChEBI" id="CHEBI:30616"/>
        <dbReference type="ChEBI" id="CHEBI:57658"/>
        <dbReference type="ChEBI" id="CHEBI:58178"/>
        <dbReference type="ChEBI" id="CHEBI:456216"/>
        <dbReference type="EC" id="2.7.1.154"/>
    </reaction>
    <physiologicalReaction direction="left-to-right" evidence="6">
        <dbReference type="Rhea" id="RHEA:18374"/>
    </physiologicalReaction>
</comment>
<dbReference type="GO" id="GO:0050920">
    <property type="term" value="P:regulation of chemotaxis"/>
    <property type="evidence" value="ECO:0007669"/>
    <property type="project" value="UniProtKB-ARBA"/>
</dbReference>
<dbReference type="SUPFAM" id="SSF101447">
    <property type="entry name" value="Formin homology 2 domain (FH2 domain)"/>
    <property type="match status" value="1"/>
</dbReference>
<feature type="region of interest" description="Disordered" evidence="8">
    <location>
        <begin position="445"/>
        <end position="465"/>
    </location>
</feature>
<comment type="similarity">
    <text evidence="7">Belongs to the PI3/PI4-kinase family.</text>
</comment>
<dbReference type="Pfam" id="PF00794">
    <property type="entry name" value="PI3K_rbd"/>
    <property type="match status" value="1"/>
</dbReference>
<dbReference type="InterPro" id="IPR011009">
    <property type="entry name" value="Kinase-like_dom_sf"/>
</dbReference>
<evidence type="ECO:0000256" key="5">
    <source>
        <dbReference type="ARBA" id="ARBA00023985"/>
    </source>
</evidence>
<dbReference type="InterPro" id="IPR002420">
    <property type="entry name" value="PI3K-type_C2_dom"/>
</dbReference>
<dbReference type="SMART" id="SM00100">
    <property type="entry name" value="cNMP"/>
    <property type="match status" value="3"/>
</dbReference>
<dbReference type="Pfam" id="PF00792">
    <property type="entry name" value="PI3K_C2"/>
    <property type="match status" value="1"/>
</dbReference>
<dbReference type="PANTHER" id="PTHR10048:SF14">
    <property type="entry name" value="LD28067P"/>
    <property type="match status" value="1"/>
</dbReference>
<dbReference type="GO" id="GO:0043491">
    <property type="term" value="P:phosphatidylinositol 3-kinase/protein kinase B signal transduction"/>
    <property type="evidence" value="ECO:0007669"/>
    <property type="project" value="TreeGrafter"/>
</dbReference>
<feature type="domain" description="Cyclic nucleotide-binding" evidence="10">
    <location>
        <begin position="489"/>
        <end position="586"/>
    </location>
</feature>
<dbReference type="PROSITE" id="PS51546">
    <property type="entry name" value="PI3K_RBD"/>
    <property type="match status" value="1"/>
</dbReference>
<dbReference type="SUPFAM" id="SSF51206">
    <property type="entry name" value="cAMP-binding domain-like"/>
    <property type="match status" value="3"/>
</dbReference>
<dbReference type="PANTHER" id="PTHR10048">
    <property type="entry name" value="PHOSPHATIDYLINOSITOL KINASE"/>
    <property type="match status" value="1"/>
</dbReference>
<feature type="domain" description="PIK helical" evidence="12">
    <location>
        <begin position="1159"/>
        <end position="1336"/>
    </location>
</feature>
<evidence type="ECO:0000313" key="15">
    <source>
        <dbReference type="EMBL" id="KAL1518896.1"/>
    </source>
</evidence>
<comment type="catalytic activity">
    <reaction evidence="5">
        <text>a 1,2-diacyl-sn-glycero-3-phospho-(1D-myo-inositol) + ATP = a 1,2-diacyl-sn-glycero-3-phospho-(1D-myo-inositol-3-phosphate) + ADP + H(+)</text>
        <dbReference type="Rhea" id="RHEA:12709"/>
        <dbReference type="ChEBI" id="CHEBI:15378"/>
        <dbReference type="ChEBI" id="CHEBI:30616"/>
        <dbReference type="ChEBI" id="CHEBI:57880"/>
        <dbReference type="ChEBI" id="CHEBI:58088"/>
        <dbReference type="ChEBI" id="CHEBI:456216"/>
        <dbReference type="EC" id="2.7.1.137"/>
    </reaction>
    <physiologicalReaction direction="left-to-right" evidence="5">
        <dbReference type="Rhea" id="RHEA:12710"/>
    </physiologicalReaction>
</comment>
<evidence type="ECO:0000259" key="13">
    <source>
        <dbReference type="PROSITE" id="PS51546"/>
    </source>
</evidence>
<dbReference type="EMBL" id="JBGBPQ010000010">
    <property type="protein sequence ID" value="KAL1518896.1"/>
    <property type="molecule type" value="Genomic_DNA"/>
</dbReference>
<dbReference type="SUPFAM" id="SSF56112">
    <property type="entry name" value="Protein kinase-like (PK-like)"/>
    <property type="match status" value="1"/>
</dbReference>